<sequence>MDVDKTPIRKHGLVGLLCTPRTDAPAPGVLLVGGSEGGRHDQDAMVLAAEGFTVLALSYFADRGLTRVLVDIPLELFSRGLDLLESVSEGRTLGMTGGSRGGEAALLVAAHDHRVGAVASIAGSGVVTQGIDYGAGLLPQILRREVASWTLGGERLPYLPYGNLDEIDRLVAATEPVPLGVAFPPVPTDPDELERVSIPVERISGKVLSICGDEDRMWPSDAYTRVAVNRLAAHDRAGDIEHVVLTGVGHPIAGPSGPPFTSTLSPGPGVTFEMGGSPHANTAGRAEAWRRTVEFFRRELSPDLP</sequence>
<dbReference type="PANTHER" id="PTHR10824:SF4">
    <property type="entry name" value="ACYL-COENZYME A THIOESTERASE 1-LIKE"/>
    <property type="match status" value="1"/>
</dbReference>
<dbReference type="GO" id="GO:0006637">
    <property type="term" value="P:acyl-CoA metabolic process"/>
    <property type="evidence" value="ECO:0007669"/>
    <property type="project" value="InterPro"/>
</dbReference>
<feature type="active site" description="Charge relay system" evidence="1">
    <location>
        <position position="215"/>
    </location>
</feature>
<dbReference type="PANTHER" id="PTHR10824">
    <property type="entry name" value="ACYL-COENZYME A THIOESTERASE-RELATED"/>
    <property type="match status" value="1"/>
</dbReference>
<dbReference type="InterPro" id="IPR014940">
    <property type="entry name" value="BAAT_C"/>
</dbReference>
<feature type="active site" description="Charge relay system" evidence="1">
    <location>
        <position position="250"/>
    </location>
</feature>
<evidence type="ECO:0000259" key="2">
    <source>
        <dbReference type="Pfam" id="PF08840"/>
    </source>
</evidence>
<dbReference type="PIRSF" id="PIRSF016521">
    <property type="entry name" value="Acyl-CoA_hydro"/>
    <property type="match status" value="1"/>
</dbReference>
<accession>A0A7M4DNB6</accession>
<dbReference type="Proteomes" id="UP000419743">
    <property type="component" value="Unassembled WGS sequence"/>
</dbReference>
<organism evidence="3 4">
    <name type="scientific">Occultella aeris</name>
    <dbReference type="NCBI Taxonomy" id="2761496"/>
    <lineage>
        <taxon>Bacteria</taxon>
        <taxon>Bacillati</taxon>
        <taxon>Actinomycetota</taxon>
        <taxon>Actinomycetes</taxon>
        <taxon>Micrococcales</taxon>
        <taxon>Ruaniaceae</taxon>
        <taxon>Occultella</taxon>
    </lineage>
</organism>
<evidence type="ECO:0000313" key="4">
    <source>
        <dbReference type="Proteomes" id="UP000419743"/>
    </source>
</evidence>
<dbReference type="SUPFAM" id="SSF53474">
    <property type="entry name" value="alpha/beta-Hydrolases"/>
    <property type="match status" value="1"/>
</dbReference>
<dbReference type="Pfam" id="PF08840">
    <property type="entry name" value="BAAT_C"/>
    <property type="match status" value="1"/>
</dbReference>
<dbReference type="Gene3D" id="3.40.50.1820">
    <property type="entry name" value="alpha/beta hydrolase"/>
    <property type="match status" value="1"/>
</dbReference>
<keyword evidence="4" id="KW-1185">Reference proteome</keyword>
<dbReference type="RefSeq" id="WP_156742300.1">
    <property type="nucleotide sequence ID" value="NZ_CACRYJ010000053.1"/>
</dbReference>
<name>A0A7M4DNB6_9MICO</name>
<dbReference type="InterPro" id="IPR016662">
    <property type="entry name" value="Acyl-CoA_thioEstase_long-chain"/>
</dbReference>
<reference evidence="3 4" key="1">
    <citation type="submission" date="2019-11" db="EMBL/GenBank/DDBJ databases">
        <authorList>
            <person name="Criscuolo A."/>
        </authorList>
    </citation>
    <scope>NUCLEOTIDE SEQUENCE [LARGE SCALE GENOMIC DNA]</scope>
    <source>
        <strain evidence="3">CIP111667</strain>
    </source>
</reference>
<dbReference type="GO" id="GO:0006631">
    <property type="term" value="P:fatty acid metabolic process"/>
    <property type="evidence" value="ECO:0007669"/>
    <property type="project" value="TreeGrafter"/>
</dbReference>
<comment type="caution">
    <text evidence="3">The sequence shown here is derived from an EMBL/GenBank/DDBJ whole genome shotgun (WGS) entry which is preliminary data.</text>
</comment>
<proteinExistence type="predicted"/>
<feature type="active site" description="Charge relay system" evidence="1">
    <location>
        <position position="99"/>
    </location>
</feature>
<evidence type="ECO:0000256" key="1">
    <source>
        <dbReference type="PIRSR" id="PIRSR016521-1"/>
    </source>
</evidence>
<gene>
    <name evidence="3" type="ORF">HALOF300_03646</name>
</gene>
<protein>
    <recommendedName>
        <fullName evidence="2">BAAT/Acyl-CoA thioester hydrolase C-terminal domain-containing protein</fullName>
    </recommendedName>
</protein>
<dbReference type="EMBL" id="CACRYJ010000053">
    <property type="protein sequence ID" value="VZO38928.1"/>
    <property type="molecule type" value="Genomic_DNA"/>
</dbReference>
<dbReference type="InterPro" id="IPR029058">
    <property type="entry name" value="AB_hydrolase_fold"/>
</dbReference>
<feature type="domain" description="BAAT/Acyl-CoA thioester hydrolase C-terminal" evidence="2">
    <location>
        <begin position="195"/>
        <end position="301"/>
    </location>
</feature>
<dbReference type="GO" id="GO:0047617">
    <property type="term" value="F:fatty acyl-CoA hydrolase activity"/>
    <property type="evidence" value="ECO:0007669"/>
    <property type="project" value="TreeGrafter"/>
</dbReference>
<dbReference type="AlphaFoldDB" id="A0A7M4DNB6"/>
<evidence type="ECO:0000313" key="3">
    <source>
        <dbReference type="EMBL" id="VZO38928.1"/>
    </source>
</evidence>